<protein>
    <submittedName>
        <fullName evidence="2">Uncharacterized protein</fullName>
    </submittedName>
</protein>
<dbReference type="Proteomes" id="UP000634136">
    <property type="component" value="Unassembled WGS sequence"/>
</dbReference>
<keyword evidence="1" id="KW-0472">Membrane</keyword>
<reference evidence="2" key="1">
    <citation type="submission" date="2020-09" db="EMBL/GenBank/DDBJ databases">
        <title>Genome-Enabled Discovery of Anthraquinone Biosynthesis in Senna tora.</title>
        <authorList>
            <person name="Kang S.-H."/>
            <person name="Pandey R.P."/>
            <person name="Lee C.-M."/>
            <person name="Sim J.-S."/>
            <person name="Jeong J.-T."/>
            <person name="Choi B.-S."/>
            <person name="Jung M."/>
            <person name="Ginzburg D."/>
            <person name="Zhao K."/>
            <person name="Won S.Y."/>
            <person name="Oh T.-J."/>
            <person name="Yu Y."/>
            <person name="Kim N.-H."/>
            <person name="Lee O.R."/>
            <person name="Lee T.-H."/>
            <person name="Bashyal P."/>
            <person name="Kim T.-S."/>
            <person name="Lee W.-H."/>
            <person name="Kawkins C."/>
            <person name="Kim C.-K."/>
            <person name="Kim J.S."/>
            <person name="Ahn B.O."/>
            <person name="Rhee S.Y."/>
            <person name="Sohng J.K."/>
        </authorList>
    </citation>
    <scope>NUCLEOTIDE SEQUENCE</scope>
    <source>
        <tissue evidence="2">Leaf</tissue>
    </source>
</reference>
<dbReference type="EMBL" id="JAAIUW010000006">
    <property type="protein sequence ID" value="KAF7829417.1"/>
    <property type="molecule type" value="Genomic_DNA"/>
</dbReference>
<proteinExistence type="predicted"/>
<feature type="transmembrane region" description="Helical" evidence="1">
    <location>
        <begin position="6"/>
        <end position="28"/>
    </location>
</feature>
<name>A0A834WNX7_9FABA</name>
<keyword evidence="3" id="KW-1185">Reference proteome</keyword>
<evidence type="ECO:0000256" key="1">
    <source>
        <dbReference type="SAM" id="Phobius"/>
    </source>
</evidence>
<keyword evidence="1" id="KW-1133">Transmembrane helix</keyword>
<comment type="caution">
    <text evidence="2">The sequence shown here is derived from an EMBL/GenBank/DDBJ whole genome shotgun (WGS) entry which is preliminary data.</text>
</comment>
<accession>A0A834WNX7</accession>
<organism evidence="2 3">
    <name type="scientific">Senna tora</name>
    <dbReference type="NCBI Taxonomy" id="362788"/>
    <lineage>
        <taxon>Eukaryota</taxon>
        <taxon>Viridiplantae</taxon>
        <taxon>Streptophyta</taxon>
        <taxon>Embryophyta</taxon>
        <taxon>Tracheophyta</taxon>
        <taxon>Spermatophyta</taxon>
        <taxon>Magnoliopsida</taxon>
        <taxon>eudicotyledons</taxon>
        <taxon>Gunneridae</taxon>
        <taxon>Pentapetalae</taxon>
        <taxon>rosids</taxon>
        <taxon>fabids</taxon>
        <taxon>Fabales</taxon>
        <taxon>Fabaceae</taxon>
        <taxon>Caesalpinioideae</taxon>
        <taxon>Cassia clade</taxon>
        <taxon>Senna</taxon>
    </lineage>
</organism>
<dbReference type="AlphaFoldDB" id="A0A834WNX7"/>
<sequence length="49" mass="5356">MASSQFALLPIFARASAILLSGIGLVLYPEMPPLDISLVFYPRMSSQDQ</sequence>
<evidence type="ECO:0000313" key="2">
    <source>
        <dbReference type="EMBL" id="KAF7829417.1"/>
    </source>
</evidence>
<keyword evidence="1" id="KW-0812">Transmembrane</keyword>
<gene>
    <name evidence="2" type="ORF">G2W53_020581</name>
</gene>
<evidence type="ECO:0000313" key="3">
    <source>
        <dbReference type="Proteomes" id="UP000634136"/>
    </source>
</evidence>